<dbReference type="Pfam" id="PF12589">
    <property type="entry name" value="WBS_methylT"/>
    <property type="match status" value="1"/>
</dbReference>
<keyword evidence="2" id="KW-0808">Transferase</keyword>
<feature type="compositionally biased region" description="Basic and acidic residues" evidence="4">
    <location>
        <begin position="98"/>
        <end position="109"/>
    </location>
</feature>
<feature type="domain" description="Methyltransferase type 12" evidence="5">
    <location>
        <begin position="54"/>
        <end position="191"/>
    </location>
</feature>
<dbReference type="SUPFAM" id="SSF53335">
    <property type="entry name" value="S-adenosyl-L-methionine-dependent methyltransferases"/>
    <property type="match status" value="1"/>
</dbReference>
<evidence type="ECO:0000256" key="3">
    <source>
        <dbReference type="ARBA" id="ARBA00022691"/>
    </source>
</evidence>
<sequence>MSRPELTGHASLFYNEKEARKYNSSSRMIGVQREITERAIELLRLPEDRPCFVLDVGCGSGLSGQVLEEKGHVWVGCDVSRDMIDVANERIERNREIAESRVAGKKDNGDQMEEDGDDDGSSSSQELASTGDLMHHDMGTGLPFRPATFDACISISALQWLCYANSKGQVPKKRLTRFFSSLYQVLRRGARAVLQFYPETAEQAILISECAAKVGFAGGIVVDYPNSTKAKKHYLVLSFDRSYKAPKGLTDAALLSEARAGVRVDAAESKKGKKSKPHKKKGGIKTKEWILHKKETQRKKGKDVRSDTKYTGRKRATRF</sequence>
<dbReference type="InterPro" id="IPR013217">
    <property type="entry name" value="Methyltransf_12"/>
</dbReference>
<keyword evidence="1" id="KW-0489">Methyltransferase</keyword>
<evidence type="ECO:0000256" key="2">
    <source>
        <dbReference type="ARBA" id="ARBA00022679"/>
    </source>
</evidence>
<dbReference type="InterPro" id="IPR029063">
    <property type="entry name" value="SAM-dependent_MTases_sf"/>
</dbReference>
<evidence type="ECO:0000256" key="1">
    <source>
        <dbReference type="ARBA" id="ARBA00022603"/>
    </source>
</evidence>
<dbReference type="PANTHER" id="PTHR12734">
    <property type="entry name" value="METHYLTRANSFERASE-RELATED"/>
    <property type="match status" value="1"/>
</dbReference>
<feature type="compositionally biased region" description="Basic residues" evidence="4">
    <location>
        <begin position="271"/>
        <end position="284"/>
    </location>
</feature>
<dbReference type="Pfam" id="PF08242">
    <property type="entry name" value="Methyltransf_12"/>
    <property type="match status" value="1"/>
</dbReference>
<name>A0A7S4J5L0_9STRA</name>
<reference evidence="7" key="1">
    <citation type="submission" date="2021-01" db="EMBL/GenBank/DDBJ databases">
        <authorList>
            <person name="Corre E."/>
            <person name="Pelletier E."/>
            <person name="Niang G."/>
            <person name="Scheremetjew M."/>
            <person name="Finn R."/>
            <person name="Kale V."/>
            <person name="Holt S."/>
            <person name="Cochrane G."/>
            <person name="Meng A."/>
            <person name="Brown T."/>
            <person name="Cohen L."/>
        </authorList>
    </citation>
    <scope>NUCLEOTIDE SEQUENCE</scope>
    <source>
        <strain evidence="7">Isolate 1302-5</strain>
    </source>
</reference>
<feature type="region of interest" description="Disordered" evidence="4">
    <location>
        <begin position="98"/>
        <end position="127"/>
    </location>
</feature>
<accession>A0A7S4J5L0</accession>
<dbReference type="CDD" id="cd02440">
    <property type="entry name" value="AdoMet_MTases"/>
    <property type="match status" value="1"/>
</dbReference>
<keyword evidence="3" id="KW-0949">S-adenosyl-L-methionine</keyword>
<evidence type="ECO:0000259" key="6">
    <source>
        <dbReference type="Pfam" id="PF12589"/>
    </source>
</evidence>
<dbReference type="EMBL" id="HBKQ01032375">
    <property type="protein sequence ID" value="CAE2252578.1"/>
    <property type="molecule type" value="Transcribed_RNA"/>
</dbReference>
<dbReference type="AlphaFoldDB" id="A0A7S4J5L0"/>
<dbReference type="InterPro" id="IPR022238">
    <property type="entry name" value="Bud23_C"/>
</dbReference>
<dbReference type="GO" id="GO:0070476">
    <property type="term" value="P:rRNA (guanine-N7)-methylation"/>
    <property type="evidence" value="ECO:0007669"/>
    <property type="project" value="InterPro"/>
</dbReference>
<feature type="region of interest" description="Disordered" evidence="4">
    <location>
        <begin position="265"/>
        <end position="319"/>
    </location>
</feature>
<evidence type="ECO:0008006" key="8">
    <source>
        <dbReference type="Google" id="ProtNLM"/>
    </source>
</evidence>
<protein>
    <recommendedName>
        <fullName evidence="8">18S rRNA (guanine(1575)-N(7))-methyltransferase Bud23 C-terminal domain-containing protein</fullName>
    </recommendedName>
</protein>
<organism evidence="7">
    <name type="scientific">Odontella aurita</name>
    <dbReference type="NCBI Taxonomy" id="265563"/>
    <lineage>
        <taxon>Eukaryota</taxon>
        <taxon>Sar</taxon>
        <taxon>Stramenopiles</taxon>
        <taxon>Ochrophyta</taxon>
        <taxon>Bacillariophyta</taxon>
        <taxon>Mediophyceae</taxon>
        <taxon>Biddulphiophycidae</taxon>
        <taxon>Eupodiscales</taxon>
        <taxon>Odontellaceae</taxon>
        <taxon>Odontella</taxon>
    </lineage>
</organism>
<dbReference type="Gene3D" id="3.40.50.150">
    <property type="entry name" value="Vaccinia Virus protein VP39"/>
    <property type="match status" value="1"/>
</dbReference>
<gene>
    <name evidence="7" type="ORF">OAUR00152_LOCUS22107</name>
</gene>
<dbReference type="InterPro" id="IPR039769">
    <property type="entry name" value="Bud23-like"/>
</dbReference>
<proteinExistence type="predicted"/>
<feature type="compositionally biased region" description="Acidic residues" evidence="4">
    <location>
        <begin position="110"/>
        <end position="120"/>
    </location>
</feature>
<dbReference type="PANTHER" id="PTHR12734:SF0">
    <property type="entry name" value="18S RRNA (GUANINE-N(7))-METHYLTRANSFERASE-RELATED"/>
    <property type="match status" value="1"/>
</dbReference>
<dbReference type="GO" id="GO:0016435">
    <property type="term" value="F:rRNA (guanine) methyltransferase activity"/>
    <property type="evidence" value="ECO:0007669"/>
    <property type="project" value="InterPro"/>
</dbReference>
<evidence type="ECO:0000313" key="7">
    <source>
        <dbReference type="EMBL" id="CAE2252578.1"/>
    </source>
</evidence>
<feature type="domain" description="18S rRNA (guanine(1575)-N(7))-methyltransferase Bud23 C-terminal" evidence="6">
    <location>
        <begin position="245"/>
        <end position="316"/>
    </location>
</feature>
<dbReference type="GO" id="GO:0005730">
    <property type="term" value="C:nucleolus"/>
    <property type="evidence" value="ECO:0007669"/>
    <property type="project" value="TreeGrafter"/>
</dbReference>
<evidence type="ECO:0000259" key="5">
    <source>
        <dbReference type="Pfam" id="PF08242"/>
    </source>
</evidence>
<feature type="compositionally biased region" description="Basic and acidic residues" evidence="4">
    <location>
        <begin position="285"/>
        <end position="294"/>
    </location>
</feature>
<evidence type="ECO:0000256" key="4">
    <source>
        <dbReference type="SAM" id="MobiDB-lite"/>
    </source>
</evidence>